<reference evidence="2" key="2">
    <citation type="submission" date="2015-06" db="EMBL/GenBank/DDBJ databases">
        <title>Environmentally co-occuring mercury resistance plasmids are genetically and phenotypically diverse and confer variable context-dependent fitness effects.</title>
        <authorList>
            <person name="Hall J.P.J."/>
            <person name="Harrison E."/>
            <person name="Lilley A.K."/>
            <person name="Paterson S."/>
            <person name="Spiers A.J."/>
            <person name="Brockhurst M.A."/>
        </authorList>
    </citation>
    <scope>NUCLEOTIDE SEQUENCE [LARGE SCALE GENOMIC DNA]</scope>
    <source>
        <strain evidence="2">SBW25</strain>
        <plasmid evidence="2">pQBR57</plasmid>
    </source>
</reference>
<proteinExistence type="predicted"/>
<evidence type="ECO:0000256" key="1">
    <source>
        <dbReference type="SAM" id="Phobius"/>
    </source>
</evidence>
<accession>A0A0G4E5G5</accession>
<evidence type="ECO:0000313" key="2">
    <source>
        <dbReference type="EMBL" id="CEK42263.1"/>
    </source>
</evidence>
<dbReference type="AlphaFoldDB" id="A0A0G4E5G5"/>
<keyword evidence="1" id="KW-0472">Membrane</keyword>
<protein>
    <submittedName>
        <fullName evidence="2">Uncharacterized protein</fullName>
    </submittedName>
</protein>
<geneLocation type="plasmid" evidence="2">
    <name>pQBR57</name>
</geneLocation>
<feature type="transmembrane region" description="Helical" evidence="1">
    <location>
        <begin position="30"/>
        <end position="52"/>
    </location>
</feature>
<reference evidence="2" key="1">
    <citation type="submission" date="2014-12" db="EMBL/GenBank/DDBJ databases">
        <authorList>
            <person name="Hall J."/>
        </authorList>
    </citation>
    <scope>NUCLEOTIDE SEQUENCE [LARGE SCALE GENOMIC DNA]</scope>
    <source>
        <strain evidence="2">SBW25</strain>
        <plasmid evidence="2">pQBR57</plasmid>
    </source>
</reference>
<sequence>MTNLAFVFFSAYTLFITAFSAYRLYQGDAAWIVLLSWLAAALFGFAISRVLAWDDKRKRKAR</sequence>
<keyword evidence="2" id="KW-0614">Plasmid</keyword>
<keyword evidence="1" id="KW-1133">Transmembrane helix</keyword>
<name>A0A0G4E5G5_PSEFS</name>
<organism evidence="2">
    <name type="scientific">Pseudomonas fluorescens (strain SBW25)</name>
    <dbReference type="NCBI Taxonomy" id="216595"/>
    <lineage>
        <taxon>Bacteria</taxon>
        <taxon>Pseudomonadati</taxon>
        <taxon>Pseudomonadota</taxon>
        <taxon>Gammaproteobacteria</taxon>
        <taxon>Pseudomonadales</taxon>
        <taxon>Pseudomonadaceae</taxon>
        <taxon>Pseudomonas</taxon>
    </lineage>
</organism>
<gene>
    <name evidence="2" type="ORF">PQBR57_0310</name>
</gene>
<keyword evidence="1" id="KW-0812">Transmembrane</keyword>
<dbReference type="EMBL" id="LN713926">
    <property type="protein sequence ID" value="CEK42263.1"/>
    <property type="molecule type" value="Genomic_DNA"/>
</dbReference>